<name>A0ABU5RIH4_9PSEU</name>
<dbReference type="RefSeq" id="WP_323335089.1">
    <property type="nucleotide sequence ID" value="NZ_JAYFSI010000014.1"/>
</dbReference>
<dbReference type="Proteomes" id="UP001304298">
    <property type="component" value="Unassembled WGS sequence"/>
</dbReference>
<keyword evidence="3" id="KW-1185">Reference proteome</keyword>
<evidence type="ECO:0000313" key="3">
    <source>
        <dbReference type="Proteomes" id="UP001304298"/>
    </source>
</evidence>
<evidence type="ECO:0000313" key="2">
    <source>
        <dbReference type="EMBL" id="MEA5366090.1"/>
    </source>
</evidence>
<gene>
    <name evidence="2" type="ORF">VA596_41640</name>
</gene>
<evidence type="ECO:0008006" key="4">
    <source>
        <dbReference type="Google" id="ProtNLM"/>
    </source>
</evidence>
<keyword evidence="1" id="KW-0472">Membrane</keyword>
<feature type="transmembrane region" description="Helical" evidence="1">
    <location>
        <begin position="12"/>
        <end position="33"/>
    </location>
</feature>
<evidence type="ECO:0000256" key="1">
    <source>
        <dbReference type="SAM" id="Phobius"/>
    </source>
</evidence>
<protein>
    <recommendedName>
        <fullName evidence="4">DUF2892 domain-containing protein</fullName>
    </recommendedName>
</protein>
<accession>A0ABU5RIH4</accession>
<organism evidence="2 3">
    <name type="scientific">Amycolatopsis heterodermiae</name>
    <dbReference type="NCBI Taxonomy" id="3110235"/>
    <lineage>
        <taxon>Bacteria</taxon>
        <taxon>Bacillati</taxon>
        <taxon>Actinomycetota</taxon>
        <taxon>Actinomycetes</taxon>
        <taxon>Pseudonocardiales</taxon>
        <taxon>Pseudonocardiaceae</taxon>
        <taxon>Amycolatopsis</taxon>
    </lineage>
</organism>
<keyword evidence="1" id="KW-1133">Transmembrane helix</keyword>
<dbReference type="EMBL" id="JAYFSI010000014">
    <property type="protein sequence ID" value="MEA5366090.1"/>
    <property type="molecule type" value="Genomic_DNA"/>
</dbReference>
<sequence length="71" mass="7628">MLTTLAALLKPAASRVGIVLSLLGLVLLVIAAYRWNLTAGLAATGVACWLLESRLDLEKAQHEADQDERRG</sequence>
<proteinExistence type="predicted"/>
<comment type="caution">
    <text evidence="2">The sequence shown here is derived from an EMBL/GenBank/DDBJ whole genome shotgun (WGS) entry which is preliminary data.</text>
</comment>
<reference evidence="2 3" key="1">
    <citation type="submission" date="2023-12" db="EMBL/GenBank/DDBJ databases">
        <title>Amycolatopsis sp. V23-08.</title>
        <authorList>
            <person name="Somphong A."/>
        </authorList>
    </citation>
    <scope>NUCLEOTIDE SEQUENCE [LARGE SCALE GENOMIC DNA]</scope>
    <source>
        <strain evidence="2 3">V23-08</strain>
    </source>
</reference>
<keyword evidence="1" id="KW-0812">Transmembrane</keyword>